<feature type="transmembrane region" description="Helical" evidence="2">
    <location>
        <begin position="325"/>
        <end position="346"/>
    </location>
</feature>
<feature type="transmembrane region" description="Helical" evidence="2">
    <location>
        <begin position="48"/>
        <end position="69"/>
    </location>
</feature>
<feature type="transmembrane region" description="Helical" evidence="2">
    <location>
        <begin position="174"/>
        <end position="191"/>
    </location>
</feature>
<evidence type="ECO:0000313" key="4">
    <source>
        <dbReference type="Proteomes" id="UP000501939"/>
    </source>
</evidence>
<keyword evidence="2" id="KW-0472">Membrane</keyword>
<evidence type="ECO:0000256" key="2">
    <source>
        <dbReference type="SAM" id="Phobius"/>
    </source>
</evidence>
<dbReference type="PANTHER" id="PTHR30199:SF0">
    <property type="entry name" value="INNER MEMBRANE PROTEIN YDCO"/>
    <property type="match status" value="1"/>
</dbReference>
<keyword evidence="2" id="KW-0812">Transmembrane</keyword>
<feature type="transmembrane region" description="Helical" evidence="2">
    <location>
        <begin position="366"/>
        <end position="388"/>
    </location>
</feature>
<feature type="region of interest" description="Disordered" evidence="1">
    <location>
        <begin position="399"/>
        <end position="432"/>
    </location>
</feature>
<keyword evidence="4" id="KW-1185">Reference proteome</keyword>
<feature type="transmembrane region" description="Helical" evidence="2">
    <location>
        <begin position="220"/>
        <end position="240"/>
    </location>
</feature>
<dbReference type="AlphaFoldDB" id="A0A6G8S4A0"/>
<keyword evidence="2" id="KW-1133">Transmembrane helix</keyword>
<feature type="transmembrane region" description="Helical" evidence="2">
    <location>
        <begin position="139"/>
        <end position="167"/>
    </location>
</feature>
<evidence type="ECO:0000313" key="3">
    <source>
        <dbReference type="EMBL" id="QIO09046.1"/>
    </source>
</evidence>
<feature type="transmembrane region" description="Helical" evidence="2">
    <location>
        <begin position="294"/>
        <end position="318"/>
    </location>
</feature>
<dbReference type="GO" id="GO:0005886">
    <property type="term" value="C:plasma membrane"/>
    <property type="evidence" value="ECO:0007669"/>
    <property type="project" value="TreeGrafter"/>
</dbReference>
<sequence>MTTVLKTLKEDWSISATVAGFLAVLISYSGPLIIFFQAAQKAQVSNAMMVSWIWAISIGAAIAGIFLSIKFKVPIITAWSAPGTALLVTLFPNISLNEAIGAYIASAIVIFIVGITGYFDKLLKWIPQDVAAGMMAGILFQFGLGLFTATDSMPIIVFSMLMVFLIAKRINPRYAMIWVLVAGTALSLIMGKMNPVDVHFSLAIPQFISPEWTWNATLNLTIPLILVSLTGQFLPGMAIMRLSGYDTPARPIITATSLASLAVACIGGITIVLASITAALCMGKDAHEFKEKRYIAGIANGIFYILGGLFAGSIVMLFSLLPKELVAALAGLALLGAIGTNITAAMKNDEHRDAALITFLATASGMSFLGLSSVFWGICIGVIAHLILSKKPDQVIPQPQTESASITAATTKTSSTTPNSASSSRIAKAKNS</sequence>
<protein>
    <submittedName>
        <fullName evidence="3">Benzoate/H(+) symporter BenE</fullName>
    </submittedName>
</protein>
<organism evidence="3 4">
    <name type="scientific">Acinetobacter lanii</name>
    <dbReference type="NCBI Taxonomy" id="2715163"/>
    <lineage>
        <taxon>Bacteria</taxon>
        <taxon>Pseudomonadati</taxon>
        <taxon>Pseudomonadota</taxon>
        <taxon>Gammaproteobacteria</taxon>
        <taxon>Moraxellales</taxon>
        <taxon>Moraxellaceae</taxon>
        <taxon>Acinetobacter</taxon>
    </lineage>
</organism>
<dbReference type="InterPro" id="IPR004711">
    <property type="entry name" value="Benzoate_Transporter"/>
</dbReference>
<feature type="transmembrane region" description="Helical" evidence="2">
    <location>
        <begin position="75"/>
        <end position="93"/>
    </location>
</feature>
<name>A0A6G8S4A0_9GAMM</name>
<proteinExistence type="predicted"/>
<reference evidence="3 4" key="1">
    <citation type="submission" date="2020-03" db="EMBL/GenBank/DDBJ databases">
        <authorList>
            <person name="Zhu W."/>
        </authorList>
    </citation>
    <scope>NUCLEOTIDE SEQUENCE [LARGE SCALE GENOMIC DNA]</scope>
    <source>
        <strain evidence="3 4">185</strain>
    </source>
</reference>
<dbReference type="Pfam" id="PF03594">
    <property type="entry name" value="BenE"/>
    <property type="match status" value="1"/>
</dbReference>
<dbReference type="EMBL" id="CP049916">
    <property type="protein sequence ID" value="QIO09046.1"/>
    <property type="molecule type" value="Genomic_DNA"/>
</dbReference>
<feature type="compositionally biased region" description="Low complexity" evidence="1">
    <location>
        <begin position="401"/>
        <end position="424"/>
    </location>
</feature>
<dbReference type="NCBIfam" id="TIGR00843">
    <property type="entry name" value="benE"/>
    <property type="match status" value="1"/>
</dbReference>
<evidence type="ECO:0000256" key="1">
    <source>
        <dbReference type="SAM" id="MobiDB-lite"/>
    </source>
</evidence>
<feature type="transmembrane region" description="Helical" evidence="2">
    <location>
        <begin position="12"/>
        <end position="36"/>
    </location>
</feature>
<accession>A0A6G8S4A0</accession>
<dbReference type="KEGG" id="alj:G8D99_08480"/>
<dbReference type="GO" id="GO:0042925">
    <property type="term" value="F:benzoate transmembrane transporter activity"/>
    <property type="evidence" value="ECO:0007669"/>
    <property type="project" value="InterPro"/>
</dbReference>
<gene>
    <name evidence="3" type="primary">benE</name>
    <name evidence="3" type="ORF">G8D99_08480</name>
</gene>
<dbReference type="RefSeq" id="WP_166324461.1">
    <property type="nucleotide sequence ID" value="NZ_CP049916.1"/>
</dbReference>
<feature type="transmembrane region" description="Helical" evidence="2">
    <location>
        <begin position="252"/>
        <end position="274"/>
    </location>
</feature>
<dbReference type="PANTHER" id="PTHR30199">
    <property type="entry name" value="MFS FAMILY TRANSPORTER, PREDICTED SUBSTRATE BENZOATE"/>
    <property type="match status" value="1"/>
</dbReference>
<feature type="transmembrane region" description="Helical" evidence="2">
    <location>
        <begin position="100"/>
        <end position="119"/>
    </location>
</feature>
<dbReference type="Proteomes" id="UP000501939">
    <property type="component" value="Chromosome"/>
</dbReference>